<evidence type="ECO:0000313" key="2">
    <source>
        <dbReference type="EMBL" id="JAD52263.1"/>
    </source>
</evidence>
<dbReference type="InterPro" id="IPR002156">
    <property type="entry name" value="RNaseH_domain"/>
</dbReference>
<reference evidence="2" key="1">
    <citation type="submission" date="2014-09" db="EMBL/GenBank/DDBJ databases">
        <authorList>
            <person name="Magalhaes I.L.F."/>
            <person name="Oliveira U."/>
            <person name="Santos F.R."/>
            <person name="Vidigal T.H.D.A."/>
            <person name="Brescovit A.D."/>
            <person name="Santos A.J."/>
        </authorList>
    </citation>
    <scope>NUCLEOTIDE SEQUENCE</scope>
    <source>
        <tissue evidence="2">Shoot tissue taken approximately 20 cm above the soil surface</tissue>
    </source>
</reference>
<dbReference type="EMBL" id="GBRH01245632">
    <property type="protein sequence ID" value="JAD52263.1"/>
    <property type="molecule type" value="Transcribed_RNA"/>
</dbReference>
<sequence>MGRIILETDALNVKTALESIEFDLATTGVLFREARYLLLTNFIEFHVIHRYRSCNRVANELAGV</sequence>
<dbReference type="GO" id="GO:0004523">
    <property type="term" value="F:RNA-DNA hybrid ribonuclease activity"/>
    <property type="evidence" value="ECO:0007669"/>
    <property type="project" value="InterPro"/>
</dbReference>
<feature type="domain" description="RNase H type-1" evidence="1">
    <location>
        <begin position="3"/>
        <end position="62"/>
    </location>
</feature>
<protein>
    <recommendedName>
        <fullName evidence="1">RNase H type-1 domain-containing protein</fullName>
    </recommendedName>
</protein>
<name>A0A0A9AQW2_ARUDO</name>
<accession>A0A0A9AQW2</accession>
<dbReference type="GO" id="GO:0003676">
    <property type="term" value="F:nucleic acid binding"/>
    <property type="evidence" value="ECO:0007669"/>
    <property type="project" value="InterPro"/>
</dbReference>
<organism evidence="2">
    <name type="scientific">Arundo donax</name>
    <name type="common">Giant reed</name>
    <name type="synonym">Donax arundinaceus</name>
    <dbReference type="NCBI Taxonomy" id="35708"/>
    <lineage>
        <taxon>Eukaryota</taxon>
        <taxon>Viridiplantae</taxon>
        <taxon>Streptophyta</taxon>
        <taxon>Embryophyta</taxon>
        <taxon>Tracheophyta</taxon>
        <taxon>Spermatophyta</taxon>
        <taxon>Magnoliopsida</taxon>
        <taxon>Liliopsida</taxon>
        <taxon>Poales</taxon>
        <taxon>Poaceae</taxon>
        <taxon>PACMAD clade</taxon>
        <taxon>Arundinoideae</taxon>
        <taxon>Arundineae</taxon>
        <taxon>Arundo</taxon>
    </lineage>
</organism>
<dbReference type="Pfam" id="PF13456">
    <property type="entry name" value="RVT_3"/>
    <property type="match status" value="1"/>
</dbReference>
<reference evidence="2" key="2">
    <citation type="journal article" date="2015" name="Data Brief">
        <title>Shoot transcriptome of the giant reed, Arundo donax.</title>
        <authorList>
            <person name="Barrero R.A."/>
            <person name="Guerrero F.D."/>
            <person name="Moolhuijzen P."/>
            <person name="Goolsby J.A."/>
            <person name="Tidwell J."/>
            <person name="Bellgard S.E."/>
            <person name="Bellgard M.I."/>
        </authorList>
    </citation>
    <scope>NUCLEOTIDE SEQUENCE</scope>
    <source>
        <tissue evidence="2">Shoot tissue taken approximately 20 cm above the soil surface</tissue>
    </source>
</reference>
<proteinExistence type="predicted"/>
<evidence type="ECO:0000259" key="1">
    <source>
        <dbReference type="Pfam" id="PF13456"/>
    </source>
</evidence>
<dbReference type="AlphaFoldDB" id="A0A0A9AQW2"/>